<accession>A0A1U7LQE9</accession>
<evidence type="ECO:0000313" key="4">
    <source>
        <dbReference type="EMBL" id="OLL24896.1"/>
    </source>
</evidence>
<comment type="caution">
    <text evidence="4">The sequence shown here is derived from an EMBL/GenBank/DDBJ whole genome shotgun (WGS) entry which is preliminary data.</text>
</comment>
<protein>
    <submittedName>
        <fullName evidence="4">Putative oxidoreductase</fullName>
    </submittedName>
</protein>
<dbReference type="STRING" id="1198029.A0A1U7LQE9"/>
<reference evidence="4 5" key="1">
    <citation type="submission" date="2016-04" db="EMBL/GenBank/DDBJ databases">
        <title>Evolutionary innovation and constraint leading to complex multicellularity in the Ascomycota.</title>
        <authorList>
            <person name="Cisse O."/>
            <person name="Nguyen A."/>
            <person name="Hewitt D.A."/>
            <person name="Jedd G."/>
            <person name="Stajich J.E."/>
        </authorList>
    </citation>
    <scope>NUCLEOTIDE SEQUENCE [LARGE SCALE GENOMIC DNA]</scope>
    <source>
        <strain evidence="4 5">DAH-3</strain>
    </source>
</reference>
<evidence type="ECO:0000313" key="5">
    <source>
        <dbReference type="Proteomes" id="UP000186594"/>
    </source>
</evidence>
<dbReference type="SUPFAM" id="SSF51735">
    <property type="entry name" value="NAD(P)-binding Rossmann-fold domains"/>
    <property type="match status" value="1"/>
</dbReference>
<evidence type="ECO:0000256" key="2">
    <source>
        <dbReference type="ARBA" id="ARBA00022857"/>
    </source>
</evidence>
<dbReference type="Pfam" id="PF00106">
    <property type="entry name" value="adh_short"/>
    <property type="match status" value="1"/>
</dbReference>
<evidence type="ECO:0000256" key="3">
    <source>
        <dbReference type="ARBA" id="ARBA00023002"/>
    </source>
</evidence>
<dbReference type="InterPro" id="IPR002347">
    <property type="entry name" value="SDR_fam"/>
</dbReference>
<dbReference type="PRINTS" id="PR00081">
    <property type="entry name" value="GDHRDH"/>
</dbReference>
<organism evidence="4 5">
    <name type="scientific">Neolecta irregularis (strain DAH-3)</name>
    <dbReference type="NCBI Taxonomy" id="1198029"/>
    <lineage>
        <taxon>Eukaryota</taxon>
        <taxon>Fungi</taxon>
        <taxon>Dikarya</taxon>
        <taxon>Ascomycota</taxon>
        <taxon>Taphrinomycotina</taxon>
        <taxon>Neolectales</taxon>
        <taxon>Neolectaceae</taxon>
        <taxon>Neolecta</taxon>
    </lineage>
</organism>
<evidence type="ECO:0000256" key="1">
    <source>
        <dbReference type="ARBA" id="ARBA00006484"/>
    </source>
</evidence>
<dbReference type="PANTHER" id="PTHR24320">
    <property type="entry name" value="RETINOL DEHYDROGENASE"/>
    <property type="match status" value="1"/>
</dbReference>
<sequence length="322" mass="35983">MSKFCELRFLKPIFPPKSRWSIEKDMPDMLGKVVVITGGNSGIGYEIVRILAYKNARVYFASRNLEKSLKAAEKIRMATGNDNVLAYELDLSEISSIRSFVKIIKNRETNLHLLINNAGLIVTDQNLQFNSKGEELTWASNVLGPFFLTKLLLPLMLATHELDERAGRPRVIWISSSDHRLSVEGGINFEDIAMTDKLTSTVDPRYVQSKAANILQAKALAAIYPKKIISHAVHPGSINTGLFETIPKIEKLLHKPRQQPCYKGVLTPLYAATSSEAATMNGAYFVPGTRVGECRKDLSEPANAKKLWSFLEKRMECIDGSR</sequence>
<keyword evidence="2" id="KW-0521">NADP</keyword>
<dbReference type="EMBL" id="LXFE01000586">
    <property type="protein sequence ID" value="OLL24896.1"/>
    <property type="molecule type" value="Genomic_DNA"/>
</dbReference>
<dbReference type="AlphaFoldDB" id="A0A1U7LQE9"/>
<dbReference type="Gene3D" id="3.40.50.720">
    <property type="entry name" value="NAD(P)-binding Rossmann-like Domain"/>
    <property type="match status" value="1"/>
</dbReference>
<dbReference type="PANTHER" id="PTHR24320:SF236">
    <property type="entry name" value="SHORT-CHAIN DEHYDROGENASE-RELATED"/>
    <property type="match status" value="1"/>
</dbReference>
<dbReference type="GO" id="GO:0016491">
    <property type="term" value="F:oxidoreductase activity"/>
    <property type="evidence" value="ECO:0007669"/>
    <property type="project" value="UniProtKB-KW"/>
</dbReference>
<proteinExistence type="inferred from homology"/>
<dbReference type="Proteomes" id="UP000186594">
    <property type="component" value="Unassembled WGS sequence"/>
</dbReference>
<keyword evidence="5" id="KW-1185">Reference proteome</keyword>
<dbReference type="OrthoDB" id="191139at2759"/>
<dbReference type="OMA" id="VMMANES"/>
<comment type="similarity">
    <text evidence="1">Belongs to the short-chain dehydrogenases/reductases (SDR) family.</text>
</comment>
<keyword evidence="3" id="KW-0560">Oxidoreductase</keyword>
<name>A0A1U7LQE9_NEOID</name>
<dbReference type="InterPro" id="IPR036291">
    <property type="entry name" value="NAD(P)-bd_dom_sf"/>
</dbReference>
<gene>
    <name evidence="4" type="ORF">NEOLI_001490</name>
</gene>